<feature type="domain" description="Ig-like" evidence="2">
    <location>
        <begin position="65"/>
        <end position="134"/>
    </location>
</feature>
<gene>
    <name evidence="3" type="ORF">RIMI_LOCUS16499490</name>
</gene>
<keyword evidence="4" id="KW-1185">Reference proteome</keyword>
<evidence type="ECO:0000256" key="1">
    <source>
        <dbReference type="SAM" id="Phobius"/>
    </source>
</evidence>
<evidence type="ECO:0000259" key="2">
    <source>
        <dbReference type="PROSITE" id="PS50835"/>
    </source>
</evidence>
<dbReference type="PROSITE" id="PS50835">
    <property type="entry name" value="IG_LIKE"/>
    <property type="match status" value="1"/>
</dbReference>
<comment type="caution">
    <text evidence="3">The sequence shown here is derived from an EMBL/GenBank/DDBJ whole genome shotgun (WGS) entry which is preliminary data.</text>
</comment>
<accession>A0ABN9M4K7</accession>
<keyword evidence="1" id="KW-0472">Membrane</keyword>
<keyword evidence="1" id="KW-0812">Transmembrane</keyword>
<name>A0ABN9M4K7_9NEOB</name>
<evidence type="ECO:0000313" key="3">
    <source>
        <dbReference type="EMBL" id="CAJ0958710.1"/>
    </source>
</evidence>
<dbReference type="Proteomes" id="UP001176940">
    <property type="component" value="Unassembled WGS sequence"/>
</dbReference>
<organism evidence="3 4">
    <name type="scientific">Ranitomeya imitator</name>
    <name type="common">mimic poison frog</name>
    <dbReference type="NCBI Taxonomy" id="111125"/>
    <lineage>
        <taxon>Eukaryota</taxon>
        <taxon>Metazoa</taxon>
        <taxon>Chordata</taxon>
        <taxon>Craniata</taxon>
        <taxon>Vertebrata</taxon>
        <taxon>Euteleostomi</taxon>
        <taxon>Amphibia</taxon>
        <taxon>Batrachia</taxon>
        <taxon>Anura</taxon>
        <taxon>Neobatrachia</taxon>
        <taxon>Hyloidea</taxon>
        <taxon>Dendrobatidae</taxon>
        <taxon>Dendrobatinae</taxon>
        <taxon>Ranitomeya</taxon>
    </lineage>
</organism>
<dbReference type="InterPro" id="IPR007110">
    <property type="entry name" value="Ig-like_dom"/>
</dbReference>
<feature type="transmembrane region" description="Helical" evidence="1">
    <location>
        <begin position="184"/>
        <end position="204"/>
    </location>
</feature>
<proteinExistence type="predicted"/>
<dbReference type="EMBL" id="CAUEEQ010046196">
    <property type="protein sequence ID" value="CAJ0958710.1"/>
    <property type="molecule type" value="Genomic_DNA"/>
</dbReference>
<keyword evidence="1" id="KW-1133">Transmembrane helix</keyword>
<protein>
    <recommendedName>
        <fullName evidence="2">Ig-like domain-containing protein</fullName>
    </recommendedName>
</protein>
<reference evidence="3" key="1">
    <citation type="submission" date="2023-07" db="EMBL/GenBank/DDBJ databases">
        <authorList>
            <person name="Stuckert A."/>
        </authorList>
    </citation>
    <scope>NUCLEOTIDE SEQUENCE</scope>
</reference>
<evidence type="ECO:0000313" key="4">
    <source>
        <dbReference type="Proteomes" id="UP001176940"/>
    </source>
</evidence>
<sequence>MVVAVFYSTPNPVTEDPRSPSRCWKKLSCQSGPDGKDWKSDDSIRKNVSGMCEPKISEILETKELVCEVESESNSSIIWRNNHRYVYKTTKATKILTQGYKLRSTLKLTEEIEKEDNQLCCAASDGIHKEKEVCFPTTSGLHCNVNSWETAADPQLRKRCGSAAKSASCAPILSPLNRNKNSTVSIVIIFVVVALVAAAVGYLIKRRNGIIMRAQRLSIASLLGQGEYHS</sequence>